<evidence type="ECO:0000313" key="1">
    <source>
        <dbReference type="EMBL" id="JAD80079.1"/>
    </source>
</evidence>
<accession>A0A0A9CUS2</accession>
<organism evidence="1">
    <name type="scientific">Arundo donax</name>
    <name type="common">Giant reed</name>
    <name type="synonym">Donax arundinaceus</name>
    <dbReference type="NCBI Taxonomy" id="35708"/>
    <lineage>
        <taxon>Eukaryota</taxon>
        <taxon>Viridiplantae</taxon>
        <taxon>Streptophyta</taxon>
        <taxon>Embryophyta</taxon>
        <taxon>Tracheophyta</taxon>
        <taxon>Spermatophyta</taxon>
        <taxon>Magnoliopsida</taxon>
        <taxon>Liliopsida</taxon>
        <taxon>Poales</taxon>
        <taxon>Poaceae</taxon>
        <taxon>PACMAD clade</taxon>
        <taxon>Arundinoideae</taxon>
        <taxon>Arundineae</taxon>
        <taxon>Arundo</taxon>
    </lineage>
</organism>
<dbReference type="EMBL" id="GBRH01217816">
    <property type="protein sequence ID" value="JAD80079.1"/>
    <property type="molecule type" value="Transcribed_RNA"/>
</dbReference>
<reference evidence="1" key="1">
    <citation type="submission" date="2014-09" db="EMBL/GenBank/DDBJ databases">
        <authorList>
            <person name="Magalhaes I.L.F."/>
            <person name="Oliveira U."/>
            <person name="Santos F.R."/>
            <person name="Vidigal T.H.D.A."/>
            <person name="Brescovit A.D."/>
            <person name="Santos A.J."/>
        </authorList>
    </citation>
    <scope>NUCLEOTIDE SEQUENCE</scope>
    <source>
        <tissue evidence="1">Shoot tissue taken approximately 20 cm above the soil surface</tissue>
    </source>
</reference>
<dbReference type="AlphaFoldDB" id="A0A0A9CUS2"/>
<protein>
    <submittedName>
        <fullName evidence="1">Uncharacterized protein</fullName>
    </submittedName>
</protein>
<reference evidence="1" key="2">
    <citation type="journal article" date="2015" name="Data Brief">
        <title>Shoot transcriptome of the giant reed, Arundo donax.</title>
        <authorList>
            <person name="Barrero R.A."/>
            <person name="Guerrero F.D."/>
            <person name="Moolhuijzen P."/>
            <person name="Goolsby J.A."/>
            <person name="Tidwell J."/>
            <person name="Bellgard S.E."/>
            <person name="Bellgard M.I."/>
        </authorList>
    </citation>
    <scope>NUCLEOTIDE SEQUENCE</scope>
    <source>
        <tissue evidence="1">Shoot tissue taken approximately 20 cm above the soil surface</tissue>
    </source>
</reference>
<name>A0A0A9CUS2_ARUDO</name>
<sequence length="58" mass="7079">MKQLTYHWPSHHFRCQYRISLRNLLKNEVLLVLAPTSCPCHRKTMHLNLCMRYCHRSL</sequence>
<proteinExistence type="predicted"/>